<comment type="caution">
    <text evidence="1">The sequence shown here is derived from an EMBL/GenBank/DDBJ whole genome shotgun (WGS) entry which is preliminary data.</text>
</comment>
<dbReference type="AlphaFoldDB" id="C9LK87"/>
<organism evidence="1 2">
    <name type="scientific">Alloprevotella tannerae ATCC 51259</name>
    <dbReference type="NCBI Taxonomy" id="626522"/>
    <lineage>
        <taxon>Bacteria</taxon>
        <taxon>Pseudomonadati</taxon>
        <taxon>Bacteroidota</taxon>
        <taxon>Bacteroidia</taxon>
        <taxon>Bacteroidales</taxon>
        <taxon>Prevotellaceae</taxon>
        <taxon>Alloprevotella</taxon>
    </lineage>
</organism>
<sequence length="41" mass="4611">MLNPKIFIEAHTKHSLTTGISIDATKICKDFPTHKTPEKFA</sequence>
<keyword evidence="2" id="KW-1185">Reference proteome</keyword>
<accession>C9LK87</accession>
<proteinExistence type="predicted"/>
<dbReference type="EMBL" id="ACIJ02000028">
    <property type="protein sequence ID" value="EEX70609.1"/>
    <property type="molecule type" value="Genomic_DNA"/>
</dbReference>
<dbReference type="Proteomes" id="UP000003460">
    <property type="component" value="Unassembled WGS sequence"/>
</dbReference>
<dbReference type="HOGENOM" id="CLU_3274787_0_0_10"/>
<gene>
    <name evidence="1" type="ORF">GCWU000325_02652</name>
</gene>
<evidence type="ECO:0000313" key="2">
    <source>
        <dbReference type="Proteomes" id="UP000003460"/>
    </source>
</evidence>
<evidence type="ECO:0000313" key="1">
    <source>
        <dbReference type="EMBL" id="EEX70609.1"/>
    </source>
</evidence>
<reference evidence="1" key="1">
    <citation type="submission" date="2009-09" db="EMBL/GenBank/DDBJ databases">
        <authorList>
            <person name="Weinstock G."/>
            <person name="Sodergren E."/>
            <person name="Clifton S."/>
            <person name="Fulton L."/>
            <person name="Fulton B."/>
            <person name="Courtney L."/>
            <person name="Fronick C."/>
            <person name="Harrison M."/>
            <person name="Strong C."/>
            <person name="Farmer C."/>
            <person name="Delahaunty K."/>
            <person name="Markovic C."/>
            <person name="Hall O."/>
            <person name="Minx P."/>
            <person name="Tomlinson C."/>
            <person name="Mitreva M."/>
            <person name="Nelson J."/>
            <person name="Hou S."/>
            <person name="Wollam A."/>
            <person name="Pepin K.H."/>
            <person name="Johnson M."/>
            <person name="Bhonagiri V."/>
            <person name="Nash W.E."/>
            <person name="Warren W."/>
            <person name="Chinwalla A."/>
            <person name="Mardis E.R."/>
            <person name="Wilson R.K."/>
        </authorList>
    </citation>
    <scope>NUCLEOTIDE SEQUENCE [LARGE SCALE GENOMIC DNA]</scope>
    <source>
        <strain evidence="1">ATCC 51259</strain>
    </source>
</reference>
<name>C9LK87_9BACT</name>
<protein>
    <submittedName>
        <fullName evidence="1">Uncharacterized protein</fullName>
    </submittedName>
</protein>